<gene>
    <name evidence="2" type="ORF">SNE25_04335</name>
</gene>
<feature type="chain" id="PRO_5046016738" description="Glycosyltransferase WbsX" evidence="1">
    <location>
        <begin position="27"/>
        <end position="396"/>
    </location>
</feature>
<keyword evidence="1" id="KW-0732">Signal</keyword>
<feature type="signal peptide" evidence="1">
    <location>
        <begin position="1"/>
        <end position="26"/>
    </location>
</feature>
<dbReference type="EMBL" id="CP139558">
    <property type="protein sequence ID" value="WPU94747.1"/>
    <property type="molecule type" value="Genomic_DNA"/>
</dbReference>
<keyword evidence="3" id="KW-1185">Reference proteome</keyword>
<dbReference type="Proteomes" id="UP001324380">
    <property type="component" value="Chromosome"/>
</dbReference>
<dbReference type="RefSeq" id="WP_321563863.1">
    <property type="nucleotide sequence ID" value="NZ_CP139558.1"/>
</dbReference>
<sequence length="396" mass="44404">MKKISRINICLSACFLLLFTACKKQGPSIDDYFLNYKIPEVPVKADYTVGAFYYVNTAAFNANVKYTPLAGKYISSTTTGIPAATIQMHIEEAAAAKIDYFIFTIRSKTFEAANFKTDTTMLHSFLTAPNVSKMHFAIQFQFTATNYGVTLTGNNDANGNPRGTPIEANAAKLAGFYADMEAVGNFMSNPNYQKINGKPVLLINKAQDMNSNMDAANPGSMQPLFAEVRKRLSALGADAYIIGEQDNWTAPNNFFYKYQNSFDALYEANMVDNKGILDRNYLFGQMVDQNWAYWKQQLESWPAGGLTPGQKKMEFVPCIQAAYNYQIQAPTNTNLSITRSADWYKTYTNVAKRNASGSRLILVDSFNNFQFDTQIEPTQEYGTTFMDITRQAFKLN</sequence>
<accession>A0ABZ0TQN4</accession>
<evidence type="ECO:0000256" key="1">
    <source>
        <dbReference type="SAM" id="SignalP"/>
    </source>
</evidence>
<dbReference type="PROSITE" id="PS51257">
    <property type="entry name" value="PROKAR_LIPOPROTEIN"/>
    <property type="match status" value="1"/>
</dbReference>
<proteinExistence type="predicted"/>
<dbReference type="Gene3D" id="3.20.20.80">
    <property type="entry name" value="Glycosidases"/>
    <property type="match status" value="1"/>
</dbReference>
<evidence type="ECO:0000313" key="3">
    <source>
        <dbReference type="Proteomes" id="UP001324380"/>
    </source>
</evidence>
<name>A0ABZ0TQN4_9SPHI</name>
<evidence type="ECO:0008006" key="4">
    <source>
        <dbReference type="Google" id="ProtNLM"/>
    </source>
</evidence>
<evidence type="ECO:0000313" key="2">
    <source>
        <dbReference type="EMBL" id="WPU94747.1"/>
    </source>
</evidence>
<protein>
    <recommendedName>
        <fullName evidence="4">Glycosyltransferase WbsX</fullName>
    </recommendedName>
</protein>
<reference evidence="2 3" key="1">
    <citation type="submission" date="2023-11" db="EMBL/GenBank/DDBJ databases">
        <title>Analysis of the Genomes of Mucilaginibacter gossypii cycad 4 and M. sabulilitoris SNA2: microbes with the potential for plant growth promotion.</title>
        <authorList>
            <person name="Hirsch A.M."/>
            <person name="Humm E."/>
            <person name="Rubbi M."/>
            <person name="Del Vecchio G."/>
            <person name="Ha S.M."/>
            <person name="Pellegrini M."/>
            <person name="Gunsalus R.P."/>
        </authorList>
    </citation>
    <scope>NUCLEOTIDE SEQUENCE [LARGE SCALE GENOMIC DNA]</scope>
    <source>
        <strain evidence="2 3">SNA2</strain>
    </source>
</reference>
<organism evidence="2 3">
    <name type="scientific">Mucilaginibacter sabulilitoris</name>
    <dbReference type="NCBI Taxonomy" id="1173583"/>
    <lineage>
        <taxon>Bacteria</taxon>
        <taxon>Pseudomonadati</taxon>
        <taxon>Bacteroidota</taxon>
        <taxon>Sphingobacteriia</taxon>
        <taxon>Sphingobacteriales</taxon>
        <taxon>Sphingobacteriaceae</taxon>
        <taxon>Mucilaginibacter</taxon>
    </lineage>
</organism>